<comment type="subcellular location">
    <subcellularLocation>
        <location evidence="6">Cytoplasm</location>
    </subcellularLocation>
    <subcellularLocation>
        <location evidence="6">Membrane</location>
        <topology evidence="6">Peripheral membrane protein</topology>
    </subcellularLocation>
</comment>
<comment type="function">
    <text evidence="6">Involved in brassinosteroid (BR) signaling.</text>
</comment>
<dbReference type="GO" id="GO:0032259">
    <property type="term" value="P:methylation"/>
    <property type="evidence" value="ECO:0007669"/>
    <property type="project" value="UniProtKB-KW"/>
</dbReference>
<evidence type="ECO:0000256" key="3">
    <source>
        <dbReference type="ARBA" id="ARBA00022603"/>
    </source>
</evidence>
<evidence type="ECO:0000256" key="7">
    <source>
        <dbReference type="PIRSR" id="PIRSR016305-1"/>
    </source>
</evidence>
<proteinExistence type="inferred from homology"/>
<dbReference type="GO" id="GO:0018423">
    <property type="term" value="F:protein C-terminal leucine carboxyl O-methyltransferase activity"/>
    <property type="evidence" value="ECO:0007669"/>
    <property type="project" value="UniProtKB-EC"/>
</dbReference>
<dbReference type="STRING" id="3469.A0A4Y7L6K7"/>
<evidence type="ECO:0000313" key="10">
    <source>
        <dbReference type="Proteomes" id="UP000316621"/>
    </source>
</evidence>
<gene>
    <name evidence="9" type="ORF">C5167_042389</name>
</gene>
<feature type="region of interest" description="Disordered" evidence="8">
    <location>
        <begin position="1"/>
        <end position="26"/>
    </location>
</feature>
<dbReference type="GO" id="GO:0005737">
    <property type="term" value="C:cytoplasm"/>
    <property type="evidence" value="ECO:0007669"/>
    <property type="project" value="UniProtKB-SubCell"/>
</dbReference>
<dbReference type="EC" id="2.1.1.233" evidence="6"/>
<evidence type="ECO:0000256" key="8">
    <source>
        <dbReference type="SAM" id="MobiDB-lite"/>
    </source>
</evidence>
<keyword evidence="10" id="KW-1185">Reference proteome</keyword>
<evidence type="ECO:0000256" key="1">
    <source>
        <dbReference type="ARBA" id="ARBA00000724"/>
    </source>
</evidence>
<dbReference type="Gene3D" id="3.40.50.150">
    <property type="entry name" value="Vaccinia Virus protein VP39"/>
    <property type="match status" value="1"/>
</dbReference>
<evidence type="ECO:0000313" key="9">
    <source>
        <dbReference type="EMBL" id="RZC79815.1"/>
    </source>
</evidence>
<feature type="binding site" evidence="7">
    <location>
        <position position="43"/>
    </location>
    <ligand>
        <name>S-adenosyl-L-methionine</name>
        <dbReference type="ChEBI" id="CHEBI:59789"/>
    </ligand>
</feature>
<evidence type="ECO:0000256" key="6">
    <source>
        <dbReference type="PIRNR" id="PIRNR016305"/>
    </source>
</evidence>
<feature type="binding site" evidence="7">
    <location>
        <position position="75"/>
    </location>
    <ligand>
        <name>S-adenosyl-L-methionine</name>
        <dbReference type="ChEBI" id="CHEBI:59789"/>
    </ligand>
</feature>
<dbReference type="InterPro" id="IPR016651">
    <property type="entry name" value="LCMT1"/>
</dbReference>
<name>A0A4Y7L6K7_PAPSO</name>
<dbReference type="PANTHER" id="PTHR13600:SF21">
    <property type="entry name" value="LEUCINE CARBOXYL METHYLTRANSFERASE 1"/>
    <property type="match status" value="1"/>
</dbReference>
<dbReference type="Pfam" id="PF04072">
    <property type="entry name" value="LCM"/>
    <property type="match status" value="1"/>
</dbReference>
<reference evidence="9 10" key="1">
    <citation type="journal article" date="2018" name="Science">
        <title>The opium poppy genome and morphinan production.</title>
        <authorList>
            <person name="Guo L."/>
            <person name="Winzer T."/>
            <person name="Yang X."/>
            <person name="Li Y."/>
            <person name="Ning Z."/>
            <person name="He Z."/>
            <person name="Teodor R."/>
            <person name="Lu Y."/>
            <person name="Bowser T.A."/>
            <person name="Graham I.A."/>
            <person name="Ye K."/>
        </authorList>
    </citation>
    <scope>NUCLEOTIDE SEQUENCE [LARGE SCALE GENOMIC DNA]</scope>
    <source>
        <strain evidence="10">cv. HN1</strain>
        <tissue evidence="9">Leaves</tissue>
    </source>
</reference>
<dbReference type="Proteomes" id="UP000316621">
    <property type="component" value="Chromosome 10"/>
</dbReference>
<keyword evidence="6" id="KW-0472">Membrane</keyword>
<dbReference type="AlphaFoldDB" id="A0A4Y7L6K7"/>
<feature type="binding site" evidence="7">
    <location>
        <position position="171"/>
    </location>
    <ligand>
        <name>S-adenosyl-L-methionine</name>
        <dbReference type="ChEBI" id="CHEBI:59789"/>
    </ligand>
</feature>
<keyword evidence="3 6" id="KW-0489">Methyltransferase</keyword>
<accession>A0A4Y7L6K7</accession>
<sequence>MSKTASDSGSNTAAVQATNDDASASKLRPVRRSPIINRGYYARWAALRKMLLEFLSYGKNNDDRCCGKKQILSLGAGFDTTYFQLQDEGNAPHLYVELDFKEVTSKKAALINTSQLRDKLEETTSISPEKGEVLGDHYKLLPVDLRDIGKLDDLIAYAKMDPSLPTFIIAECVLIYLDPESSRSIVGWASKTFSTSIFFLYEQILPDDAFGQQMIRNLESRGCALLGIDATPTLQSKERLFLDREGCCLGHAECLQQVHRPEREAQEHYCVAYAVNDAMDLFGNFGFKEKTEAGAVSAD</sequence>
<dbReference type="SUPFAM" id="SSF53335">
    <property type="entry name" value="S-adenosyl-L-methionine-dependent methyltransferases"/>
    <property type="match status" value="1"/>
</dbReference>
<keyword evidence="4 6" id="KW-0808">Transferase</keyword>
<keyword evidence="5 6" id="KW-0949">S-adenosyl-L-methionine</keyword>
<dbReference type="InterPro" id="IPR007213">
    <property type="entry name" value="Ppm1/Ppm2/Tcmp"/>
</dbReference>
<evidence type="ECO:0000256" key="5">
    <source>
        <dbReference type="ARBA" id="ARBA00022691"/>
    </source>
</evidence>
<organism evidence="9 10">
    <name type="scientific">Papaver somniferum</name>
    <name type="common">Opium poppy</name>
    <dbReference type="NCBI Taxonomy" id="3469"/>
    <lineage>
        <taxon>Eukaryota</taxon>
        <taxon>Viridiplantae</taxon>
        <taxon>Streptophyta</taxon>
        <taxon>Embryophyta</taxon>
        <taxon>Tracheophyta</taxon>
        <taxon>Spermatophyta</taxon>
        <taxon>Magnoliopsida</taxon>
        <taxon>Ranunculales</taxon>
        <taxon>Papaveraceae</taxon>
        <taxon>Papaveroideae</taxon>
        <taxon>Papaver</taxon>
    </lineage>
</organism>
<evidence type="ECO:0000256" key="4">
    <source>
        <dbReference type="ARBA" id="ARBA00022679"/>
    </source>
</evidence>
<protein>
    <recommendedName>
        <fullName evidence="6">Leucine carboxyl methyltransferase 1 homolog</fullName>
        <ecNumber evidence="6">2.1.1.233</ecNumber>
    </recommendedName>
</protein>
<dbReference type="PANTHER" id="PTHR13600">
    <property type="entry name" value="LEUCINE CARBOXYL METHYLTRANSFERASE"/>
    <property type="match status" value="1"/>
</dbReference>
<comment type="catalytic activity">
    <reaction evidence="1 6">
        <text>[phosphatase 2A protein]-C-terminal L-leucine + S-adenosyl-L-methionine = [phosphatase 2A protein]-C-terminal L-leucine methyl ester + S-adenosyl-L-homocysteine</text>
        <dbReference type="Rhea" id="RHEA:48544"/>
        <dbReference type="Rhea" id="RHEA-COMP:12134"/>
        <dbReference type="Rhea" id="RHEA-COMP:12135"/>
        <dbReference type="ChEBI" id="CHEBI:57856"/>
        <dbReference type="ChEBI" id="CHEBI:59789"/>
        <dbReference type="ChEBI" id="CHEBI:90516"/>
        <dbReference type="ChEBI" id="CHEBI:90517"/>
        <dbReference type="EC" id="2.1.1.233"/>
    </reaction>
</comment>
<feature type="binding site" evidence="7">
    <location>
        <begin position="144"/>
        <end position="145"/>
    </location>
    <ligand>
        <name>S-adenosyl-L-methionine</name>
        <dbReference type="ChEBI" id="CHEBI:59789"/>
    </ligand>
</feature>
<dbReference type="EMBL" id="CM010724">
    <property type="protein sequence ID" value="RZC79815.1"/>
    <property type="molecule type" value="Genomic_DNA"/>
</dbReference>
<dbReference type="Gramene" id="RZC79815">
    <property type="protein sequence ID" value="RZC79815"/>
    <property type="gene ID" value="C5167_042389"/>
</dbReference>
<dbReference type="InterPro" id="IPR029063">
    <property type="entry name" value="SAM-dependent_MTases_sf"/>
</dbReference>
<comment type="similarity">
    <text evidence="2 6">Belongs to the methyltransferase superfamily. LCMT family.</text>
</comment>
<dbReference type="PIRSF" id="PIRSF016305">
    <property type="entry name" value="LCM_mtfrase"/>
    <property type="match status" value="1"/>
</dbReference>
<feature type="compositionally biased region" description="Polar residues" evidence="8">
    <location>
        <begin position="1"/>
        <end position="22"/>
    </location>
</feature>
<dbReference type="OMA" id="RQVVMPS"/>
<dbReference type="GO" id="GO:0016020">
    <property type="term" value="C:membrane"/>
    <property type="evidence" value="ECO:0007669"/>
    <property type="project" value="UniProtKB-SubCell"/>
</dbReference>
<keyword evidence="6" id="KW-0963">Cytoplasm</keyword>
<evidence type="ECO:0000256" key="2">
    <source>
        <dbReference type="ARBA" id="ARBA00010703"/>
    </source>
</evidence>